<reference evidence="1 2" key="1">
    <citation type="journal article" date="2019" name="Commun. Biol.">
        <title>The bagworm genome reveals a unique fibroin gene that provides high tensile strength.</title>
        <authorList>
            <person name="Kono N."/>
            <person name="Nakamura H."/>
            <person name="Ohtoshi R."/>
            <person name="Tomita M."/>
            <person name="Numata K."/>
            <person name="Arakawa K."/>
        </authorList>
    </citation>
    <scope>NUCLEOTIDE SEQUENCE [LARGE SCALE GENOMIC DNA]</scope>
</reference>
<dbReference type="Gene3D" id="3.60.10.10">
    <property type="entry name" value="Endonuclease/exonuclease/phosphatase"/>
    <property type="match status" value="1"/>
</dbReference>
<keyword evidence="2" id="KW-1185">Reference proteome</keyword>
<dbReference type="OrthoDB" id="7382669at2759"/>
<proteinExistence type="predicted"/>
<dbReference type="SUPFAM" id="SSF56219">
    <property type="entry name" value="DNase I-like"/>
    <property type="match status" value="1"/>
</dbReference>
<comment type="caution">
    <text evidence="1">The sequence shown here is derived from an EMBL/GenBank/DDBJ whole genome shotgun (WGS) entry which is preliminary data.</text>
</comment>
<accession>A0A4C1Y658</accession>
<dbReference type="EMBL" id="BGZK01001069">
    <property type="protein sequence ID" value="GBP70322.1"/>
    <property type="molecule type" value="Genomic_DNA"/>
</dbReference>
<name>A0A4C1Y658_EUMVA</name>
<gene>
    <name evidence="1" type="ORF">EVAR_52341_1</name>
</gene>
<evidence type="ECO:0000313" key="2">
    <source>
        <dbReference type="Proteomes" id="UP000299102"/>
    </source>
</evidence>
<protein>
    <submittedName>
        <fullName evidence="1">Retrovirus-related Pol polyprotein from type-1 retrotransposable element R1</fullName>
    </submittedName>
</protein>
<dbReference type="AlphaFoldDB" id="A0A4C1Y658"/>
<sequence>MEGFVSGRGHYLHNVEGQPATFAGPSGESNIDLTLSTRNLGVADWKVHDGISSSDHRLITCRVSSAVESAARVQPAEEPVRFHDRGVDWDKFECTIQSRIGRIPWGAPAAVVAECFTDAVTTSVRECLGERKPRVYNGYEWWNGALDILRRTTARKRKVWQGMRGRGGVREERARADFHRQRWKYRVAMKEAREVYFKNIVESGNLNPWGLAYRAASGRCLAPRSVINGLSLAEGHACDTRGAMSGVLRALCPDDDPGRDTEYHVLVRLAAAMVPSGRDAFGTSTNCSL</sequence>
<dbReference type="Proteomes" id="UP000299102">
    <property type="component" value="Unassembled WGS sequence"/>
</dbReference>
<dbReference type="InterPro" id="IPR036691">
    <property type="entry name" value="Endo/exonu/phosph_ase_sf"/>
</dbReference>
<evidence type="ECO:0000313" key="1">
    <source>
        <dbReference type="EMBL" id="GBP70322.1"/>
    </source>
</evidence>
<organism evidence="1 2">
    <name type="scientific">Eumeta variegata</name>
    <name type="common">Bagworm moth</name>
    <name type="synonym">Eumeta japonica</name>
    <dbReference type="NCBI Taxonomy" id="151549"/>
    <lineage>
        <taxon>Eukaryota</taxon>
        <taxon>Metazoa</taxon>
        <taxon>Ecdysozoa</taxon>
        <taxon>Arthropoda</taxon>
        <taxon>Hexapoda</taxon>
        <taxon>Insecta</taxon>
        <taxon>Pterygota</taxon>
        <taxon>Neoptera</taxon>
        <taxon>Endopterygota</taxon>
        <taxon>Lepidoptera</taxon>
        <taxon>Glossata</taxon>
        <taxon>Ditrysia</taxon>
        <taxon>Tineoidea</taxon>
        <taxon>Psychidae</taxon>
        <taxon>Oiketicinae</taxon>
        <taxon>Eumeta</taxon>
    </lineage>
</organism>